<accession>A0AAU7RND5</accession>
<gene>
    <name evidence="1" type="ORF">ABM479_12805</name>
</gene>
<dbReference type="Pfam" id="PF09391">
    <property type="entry name" value="DUF2000"/>
    <property type="match status" value="1"/>
</dbReference>
<dbReference type="InterPro" id="IPR017021">
    <property type="entry name" value="UCP033763"/>
</dbReference>
<protein>
    <submittedName>
        <fullName evidence="1">DUF2000 domain-containing protein</fullName>
    </submittedName>
</protein>
<dbReference type="InterPro" id="IPR023476">
    <property type="entry name" value="Pep_tRNA_hydro_II_dom_sf"/>
</dbReference>
<dbReference type="Gene3D" id="3.40.1490.10">
    <property type="entry name" value="Bit1"/>
    <property type="match status" value="1"/>
</dbReference>
<dbReference type="PIRSF" id="PIRSF033736">
    <property type="entry name" value="UCP033763"/>
    <property type="match status" value="1"/>
</dbReference>
<name>A0AAU7RND5_9HYPH</name>
<dbReference type="RefSeq" id="WP_349956282.1">
    <property type="nucleotide sequence ID" value="NZ_CP157960.1"/>
</dbReference>
<dbReference type="InterPro" id="IPR018988">
    <property type="entry name" value="DUF2000"/>
</dbReference>
<reference evidence="1" key="1">
    <citation type="submission" date="2024-06" db="EMBL/GenBank/DDBJ databases">
        <authorList>
            <person name="Li T."/>
            <person name="Gao R."/>
        </authorList>
    </citation>
    <scope>NUCLEOTIDE SEQUENCE</scope>
    <source>
        <strain evidence="1">ZPR3</strain>
    </source>
</reference>
<proteinExistence type="predicted"/>
<dbReference type="SUPFAM" id="SSF102462">
    <property type="entry name" value="Peptidyl-tRNA hydrolase II"/>
    <property type="match status" value="1"/>
</dbReference>
<dbReference type="AlphaFoldDB" id="A0AAU7RND5"/>
<sequence>MLPDIRLAIVVNPALPLGLVANTAGAISIGLGAKFPALAARQLTDREGRAIDISSNMPVPVLQADGEIIRSLLLKALPQQDDRAIVPFPAFARSLHDYREYEATFPNRDLAGEAIDGLGLVGPSKWVKSLTGSLKLLR</sequence>
<dbReference type="EMBL" id="CP157960">
    <property type="protein sequence ID" value="XBT91690.1"/>
    <property type="molecule type" value="Genomic_DNA"/>
</dbReference>
<evidence type="ECO:0000313" key="1">
    <source>
        <dbReference type="EMBL" id="XBT91690.1"/>
    </source>
</evidence>
<organism evidence="1">
    <name type="scientific">Rhizobium sp. ZPR3</name>
    <dbReference type="NCBI Taxonomy" id="3158967"/>
    <lineage>
        <taxon>Bacteria</taxon>
        <taxon>Pseudomonadati</taxon>
        <taxon>Pseudomonadota</taxon>
        <taxon>Alphaproteobacteria</taxon>
        <taxon>Hyphomicrobiales</taxon>
        <taxon>Rhizobiaceae</taxon>
        <taxon>Rhizobium/Agrobacterium group</taxon>
        <taxon>Rhizobium</taxon>
    </lineage>
</organism>